<dbReference type="Proteomes" id="UP000248706">
    <property type="component" value="Unassembled WGS sequence"/>
</dbReference>
<accession>A0A328VG66</accession>
<dbReference type="OrthoDB" id="159739at2"/>
<evidence type="ECO:0000313" key="2">
    <source>
        <dbReference type="EMBL" id="RAQ95032.1"/>
    </source>
</evidence>
<evidence type="ECO:0000313" key="3">
    <source>
        <dbReference type="Proteomes" id="UP000248706"/>
    </source>
</evidence>
<organism evidence="2 3">
    <name type="scientific">Thermogemmatispora tikiterensis</name>
    <dbReference type="NCBI Taxonomy" id="1825093"/>
    <lineage>
        <taxon>Bacteria</taxon>
        <taxon>Bacillati</taxon>
        <taxon>Chloroflexota</taxon>
        <taxon>Ktedonobacteria</taxon>
        <taxon>Thermogemmatisporales</taxon>
        <taxon>Thermogemmatisporaceae</taxon>
        <taxon>Thermogemmatispora</taxon>
    </lineage>
</organism>
<sequence length="128" mass="14075">MRVRPIFWLLLVFSCVAALTLAALWPVQVPAVLQVHVAEQAPLRVGIGRLQLQLTDPQGTPIEQAQVSSSAWMPDMAMGPTPIHIQQEGHGSYSVLVFFSMPGAWAIKIEARARGFTPQQQILHLEIA</sequence>
<proteinExistence type="predicted"/>
<dbReference type="Pfam" id="PF13115">
    <property type="entry name" value="YtkA"/>
    <property type="match status" value="1"/>
</dbReference>
<feature type="domain" description="YtkA-like" evidence="1">
    <location>
        <begin position="31"/>
        <end position="109"/>
    </location>
</feature>
<evidence type="ECO:0000259" key="1">
    <source>
        <dbReference type="Pfam" id="PF13115"/>
    </source>
</evidence>
<keyword evidence="3" id="KW-1185">Reference proteome</keyword>
<comment type="caution">
    <text evidence="2">The sequence shown here is derived from an EMBL/GenBank/DDBJ whole genome shotgun (WGS) entry which is preliminary data.</text>
</comment>
<dbReference type="RefSeq" id="WP_112427418.1">
    <property type="nucleotide sequence ID" value="NZ_MCIF01000002.1"/>
</dbReference>
<name>A0A328VG66_9CHLR</name>
<reference evidence="2 3" key="1">
    <citation type="submission" date="2016-08" db="EMBL/GenBank/DDBJ databases">
        <title>Analysis of Carbohydrate Active Enzymes in Thermogemmatispora T81 Reveals Carbohydrate Degradation Ability.</title>
        <authorList>
            <person name="Tomazini A."/>
            <person name="Lal S."/>
            <person name="Stott M."/>
            <person name="Henrissat B."/>
            <person name="Polikarpov I."/>
            <person name="Sparling R."/>
            <person name="Levin D.B."/>
        </authorList>
    </citation>
    <scope>NUCLEOTIDE SEQUENCE [LARGE SCALE GENOMIC DNA]</scope>
    <source>
        <strain evidence="2 3">T81</strain>
    </source>
</reference>
<dbReference type="PROSITE" id="PS51257">
    <property type="entry name" value="PROKAR_LIPOPROTEIN"/>
    <property type="match status" value="1"/>
</dbReference>
<dbReference type="InterPro" id="IPR032693">
    <property type="entry name" value="YtkA-like_dom"/>
</dbReference>
<gene>
    <name evidence="2" type="ORF">A4R35_05755</name>
</gene>
<dbReference type="EMBL" id="MCIF01000002">
    <property type="protein sequence ID" value="RAQ95032.1"/>
    <property type="molecule type" value="Genomic_DNA"/>
</dbReference>
<protein>
    <recommendedName>
        <fullName evidence="1">YtkA-like domain-containing protein</fullName>
    </recommendedName>
</protein>
<dbReference type="AlphaFoldDB" id="A0A328VG66"/>